<proteinExistence type="predicted"/>
<dbReference type="Proteomes" id="UP000008917">
    <property type="component" value="Chromosome"/>
</dbReference>
<dbReference type="HOGENOM" id="CLU_1703476_0_0_4"/>
<sequence>MVVVRESPNQNRQTDALVAITKIEGTLPNGTKFVEYPAWFQYIGDTHLRFVFDAPSMVHSANMKDLERLGLSPEKALAVAMANLKRVYGSPTSVPWNDLQLVKGKEPDYDSSYFLDREFWAAISKSHPDGVIVALPKRGGLLYTPLSDVKAVSG</sequence>
<reference evidence="2" key="1">
    <citation type="submission" date="2010-12" db="EMBL/GenBank/DDBJ databases">
        <title>Complete sequence of Variovorax paradoxus EPS.</title>
        <authorList>
            <consortium name="US DOE Joint Genome Institute"/>
            <person name="Lucas S."/>
            <person name="Copeland A."/>
            <person name="Lapidus A."/>
            <person name="Cheng J.-F."/>
            <person name="Goodwin L."/>
            <person name="Pitluck S."/>
            <person name="Teshima H."/>
            <person name="Detter J.C."/>
            <person name="Han C."/>
            <person name="Tapia R."/>
            <person name="Land M."/>
            <person name="Hauser L."/>
            <person name="Kyrpides N."/>
            <person name="Ivanova N."/>
            <person name="Ovchinnikova G."/>
            <person name="Orwin P."/>
            <person name="Han J.-I.G."/>
            <person name="Woyke T."/>
        </authorList>
    </citation>
    <scope>NUCLEOTIDE SEQUENCE [LARGE SCALE GENOMIC DNA]</scope>
    <source>
        <strain evidence="2">EPS</strain>
    </source>
</reference>
<reference evidence="1 2" key="2">
    <citation type="journal article" date="2013" name="Genome Announc.">
        <title>Genome of the Root-Associated Plant Growth-Promoting Bacterium Variovorax paradoxus Strain EPS.</title>
        <authorList>
            <person name="Han J.I."/>
            <person name="Spain J.C."/>
            <person name="Leadbetter J.R."/>
            <person name="Ovchinnikova G."/>
            <person name="Goodwin L.A."/>
            <person name="Han C.S."/>
            <person name="Woyke T."/>
            <person name="Davenport K.W."/>
            <person name="Orwin P.M."/>
        </authorList>
    </citation>
    <scope>NUCLEOTIDE SEQUENCE [LARGE SCALE GENOMIC DNA]</scope>
    <source>
        <strain evidence="1 2">EPS</strain>
    </source>
</reference>
<dbReference type="EMBL" id="CP002417">
    <property type="protein sequence ID" value="ADU39292.1"/>
    <property type="molecule type" value="Genomic_DNA"/>
</dbReference>
<gene>
    <name evidence="1" type="ordered locus">Varpa_5133</name>
</gene>
<accession>E6V498</accession>
<dbReference type="eggNOG" id="ENOG5032VCD">
    <property type="taxonomic scope" value="Bacteria"/>
</dbReference>
<organism evidence="1 2">
    <name type="scientific">Variovorax paradoxus (strain EPS)</name>
    <dbReference type="NCBI Taxonomy" id="595537"/>
    <lineage>
        <taxon>Bacteria</taxon>
        <taxon>Pseudomonadati</taxon>
        <taxon>Pseudomonadota</taxon>
        <taxon>Betaproteobacteria</taxon>
        <taxon>Burkholderiales</taxon>
        <taxon>Comamonadaceae</taxon>
        <taxon>Variovorax</taxon>
    </lineage>
</organism>
<dbReference type="AlphaFoldDB" id="E6V498"/>
<evidence type="ECO:0000313" key="2">
    <source>
        <dbReference type="Proteomes" id="UP000008917"/>
    </source>
</evidence>
<protein>
    <submittedName>
        <fullName evidence="1">Uncharacterized protein</fullName>
    </submittedName>
</protein>
<dbReference type="KEGG" id="vpe:Varpa_5133"/>
<name>E6V498_VARPE</name>
<evidence type="ECO:0000313" key="1">
    <source>
        <dbReference type="EMBL" id="ADU39292.1"/>
    </source>
</evidence>